<gene>
    <name evidence="8" type="ORF">LCGC14_1647060</name>
</gene>
<evidence type="ECO:0000256" key="4">
    <source>
        <dbReference type="ARBA" id="ARBA00022989"/>
    </source>
</evidence>
<accession>A0A0F9KDS9</accession>
<feature type="domain" description="Band 7" evidence="7">
    <location>
        <begin position="40"/>
        <end position="223"/>
    </location>
</feature>
<comment type="caution">
    <text evidence="8">The sequence shown here is derived from an EMBL/GenBank/DDBJ whole genome shotgun (WGS) entry which is preliminary data.</text>
</comment>
<evidence type="ECO:0000256" key="3">
    <source>
        <dbReference type="ARBA" id="ARBA00022692"/>
    </source>
</evidence>
<evidence type="ECO:0000259" key="7">
    <source>
        <dbReference type="SMART" id="SM00244"/>
    </source>
</evidence>
<dbReference type="InterPro" id="IPR036013">
    <property type="entry name" value="Band_7/SPFH_dom_sf"/>
</dbReference>
<evidence type="ECO:0000256" key="5">
    <source>
        <dbReference type="ARBA" id="ARBA00023136"/>
    </source>
</evidence>
<evidence type="ECO:0000256" key="1">
    <source>
        <dbReference type="ARBA" id="ARBA00004370"/>
    </source>
</evidence>
<dbReference type="EMBL" id="LAZR01013801">
    <property type="protein sequence ID" value="KKM20278.1"/>
    <property type="molecule type" value="Genomic_DNA"/>
</dbReference>
<comment type="subcellular location">
    <subcellularLocation>
        <location evidence="1">Membrane</location>
    </subcellularLocation>
</comment>
<keyword evidence="4 6" id="KW-1133">Transmembrane helix</keyword>
<dbReference type="InterPro" id="IPR010201">
    <property type="entry name" value="HflK"/>
</dbReference>
<dbReference type="NCBIfam" id="TIGR01933">
    <property type="entry name" value="hflK"/>
    <property type="match status" value="1"/>
</dbReference>
<dbReference type="SMART" id="SM00244">
    <property type="entry name" value="PHB"/>
    <property type="match status" value="1"/>
</dbReference>
<comment type="similarity">
    <text evidence="2">Belongs to the band 7/mec-2 family. HflK subfamily.</text>
</comment>
<dbReference type="AlphaFoldDB" id="A0A0F9KDS9"/>
<evidence type="ECO:0000313" key="8">
    <source>
        <dbReference type="EMBL" id="KKM20278.1"/>
    </source>
</evidence>
<keyword evidence="5 6" id="KW-0472">Membrane</keyword>
<dbReference type="PANTHER" id="PTHR43327">
    <property type="entry name" value="STOMATIN-LIKE PROTEIN 2, MITOCHONDRIAL"/>
    <property type="match status" value="1"/>
</dbReference>
<dbReference type="PANTHER" id="PTHR43327:SF2">
    <property type="entry name" value="MODULATOR OF FTSH PROTEASE HFLK"/>
    <property type="match status" value="1"/>
</dbReference>
<evidence type="ECO:0000256" key="2">
    <source>
        <dbReference type="ARBA" id="ARBA00006971"/>
    </source>
</evidence>
<dbReference type="Gene3D" id="3.30.479.30">
    <property type="entry name" value="Band 7 domain"/>
    <property type="match status" value="1"/>
</dbReference>
<dbReference type="Pfam" id="PF01145">
    <property type="entry name" value="Band_7"/>
    <property type="match status" value="1"/>
</dbReference>
<protein>
    <recommendedName>
        <fullName evidence="7">Band 7 domain-containing protein</fullName>
    </recommendedName>
</protein>
<feature type="transmembrane region" description="Helical" evidence="6">
    <location>
        <begin position="24"/>
        <end position="45"/>
    </location>
</feature>
<sequence>MTNGYGKKPEFDFEKINFDLIKKYIIPIAIILGIIIIGYSSIFTVKANQEATILRFGKYMETVGPGLQFKLPFGIDKVYAGEVKRIYNEEFGYRTLRSGRESVIDSDFRGAKEVSLMLTGDRNCAEVNWVVRYKIKNLKDFLFNVRNVKATIRDVSEAVMRKIVGDRSIDEVLTIGRRDIEEVAEGEIEDILDLYGCGIAVQVVNLKGVDPPGPVKDAFDAVNKAVQLREQIINEAEGKKNKIIPFAMGKKEQVISEAEGYKIKRINEATGDTKAFLAVWGEYEKAKDVTRRRLYLETMARVIPKCEEIFIIDKDQKGILPILNLGGSKVTK</sequence>
<dbReference type="InterPro" id="IPR001107">
    <property type="entry name" value="Band_7"/>
</dbReference>
<dbReference type="SUPFAM" id="SSF117892">
    <property type="entry name" value="Band 7/SPFH domain"/>
    <property type="match status" value="1"/>
</dbReference>
<reference evidence="8" key="1">
    <citation type="journal article" date="2015" name="Nature">
        <title>Complex archaea that bridge the gap between prokaryotes and eukaryotes.</title>
        <authorList>
            <person name="Spang A."/>
            <person name="Saw J.H."/>
            <person name="Jorgensen S.L."/>
            <person name="Zaremba-Niedzwiedzka K."/>
            <person name="Martijn J."/>
            <person name="Lind A.E."/>
            <person name="van Eijk R."/>
            <person name="Schleper C."/>
            <person name="Guy L."/>
            <person name="Ettema T.J."/>
        </authorList>
    </citation>
    <scope>NUCLEOTIDE SEQUENCE</scope>
</reference>
<evidence type="ECO:0000256" key="6">
    <source>
        <dbReference type="SAM" id="Phobius"/>
    </source>
</evidence>
<keyword evidence="3 6" id="KW-0812">Transmembrane</keyword>
<proteinExistence type="inferred from homology"/>
<dbReference type="GO" id="GO:0016020">
    <property type="term" value="C:membrane"/>
    <property type="evidence" value="ECO:0007669"/>
    <property type="project" value="UniProtKB-SubCell"/>
</dbReference>
<dbReference type="InterPro" id="IPR050710">
    <property type="entry name" value="Band7/mec-2_domain"/>
</dbReference>
<dbReference type="CDD" id="cd03404">
    <property type="entry name" value="SPFH_HflK"/>
    <property type="match status" value="1"/>
</dbReference>
<name>A0A0F9KDS9_9ZZZZ</name>
<organism evidence="8">
    <name type="scientific">marine sediment metagenome</name>
    <dbReference type="NCBI Taxonomy" id="412755"/>
    <lineage>
        <taxon>unclassified sequences</taxon>
        <taxon>metagenomes</taxon>
        <taxon>ecological metagenomes</taxon>
    </lineage>
</organism>